<dbReference type="AlphaFoldDB" id="Q5JDY2"/>
<dbReference type="eggNOG" id="arCOG05060">
    <property type="taxonomic scope" value="Archaea"/>
</dbReference>
<evidence type="ECO:0008006" key="3">
    <source>
        <dbReference type="Google" id="ProtNLM"/>
    </source>
</evidence>
<dbReference type="FunCoup" id="Q5JDY2">
    <property type="interactions" value="2"/>
</dbReference>
<keyword evidence="2" id="KW-1185">Reference proteome</keyword>
<dbReference type="EMBL" id="AP006878">
    <property type="protein sequence ID" value="BAD85214.1"/>
    <property type="molecule type" value="Genomic_DNA"/>
</dbReference>
<reference evidence="1 2" key="1">
    <citation type="journal article" date="2005" name="Genome Res.">
        <title>Complete genome sequence of the hyperthermophilic archaeon Thermococcus kodakaraensis KOD1 and comparison with Pyrococcus genomes.</title>
        <authorList>
            <person name="Fukui T."/>
            <person name="Atomi H."/>
            <person name="Kanai T."/>
            <person name="Matsumi R."/>
            <person name="Fujiwara S."/>
            <person name="Imanaka T."/>
        </authorList>
    </citation>
    <scope>NUCLEOTIDE SEQUENCE [LARGE SCALE GENOMIC DNA]</scope>
    <source>
        <strain evidence="2">ATCC BAA-918 / JCM 12380 / KOD1</strain>
    </source>
</reference>
<dbReference type="RefSeq" id="WP_011249976.1">
    <property type="nucleotide sequence ID" value="NC_006624.1"/>
</dbReference>
<name>Q5JDY2_THEKO</name>
<dbReference type="InParanoid" id="Q5JDY2"/>
<dbReference type="KEGG" id="tko:TK1025"/>
<dbReference type="GeneID" id="78447538"/>
<protein>
    <recommendedName>
        <fullName evidence="3">DUF4855 domain-containing protein</fullName>
    </recommendedName>
</protein>
<proteinExistence type="predicted"/>
<dbReference type="PATRIC" id="fig|69014.16.peg.1003"/>
<gene>
    <name evidence="1" type="ordered locus">TK1025</name>
</gene>
<dbReference type="Proteomes" id="UP000000536">
    <property type="component" value="Chromosome"/>
</dbReference>
<evidence type="ECO:0000313" key="1">
    <source>
        <dbReference type="EMBL" id="BAD85214.1"/>
    </source>
</evidence>
<organism evidence="1 2">
    <name type="scientific">Thermococcus kodakarensis (strain ATCC BAA-918 / JCM 12380 / KOD1)</name>
    <name type="common">Pyrococcus kodakaraensis (strain KOD1)</name>
    <dbReference type="NCBI Taxonomy" id="69014"/>
    <lineage>
        <taxon>Archaea</taxon>
        <taxon>Methanobacteriati</taxon>
        <taxon>Methanobacteriota</taxon>
        <taxon>Thermococci</taxon>
        <taxon>Thermococcales</taxon>
        <taxon>Thermococcaceae</taxon>
        <taxon>Thermococcus</taxon>
    </lineage>
</organism>
<dbReference type="OrthoDB" id="100166at2157"/>
<sequence>MGYGRTFGLWYLKWDGRDFRSLMKYHGDTTMSTVQEKLREVGIDSLVILDTGWGIEGKSMIYTGDPGEDAYTLSEFLSENVTMPYYVEIPYYKYRSDTPRGPDYWKRWIDVFVISSDYNLRGFYWNYECPMMFEAKAVGASWETVISELANRIHEAGFEFIWIPYMHYTTKSEIEGKRVFKKDSYNHHAAYYFDWVFLQPNYYKGELLPANSDTLKQWKMYVDDAKENLRNYRGVDNIYYEFECDGAVLNNPVYRQRACDYVQVLGKPPRRAYYYDVRVEALEYLNGVCDYV</sequence>
<dbReference type="PhylomeDB" id="Q5JDY2"/>
<dbReference type="EnsemblBacteria" id="BAD85214">
    <property type="protein sequence ID" value="BAD85214"/>
    <property type="gene ID" value="TK1025"/>
</dbReference>
<dbReference type="HOGENOM" id="CLU_803208_0_0_2"/>
<accession>Q5JDY2</accession>
<evidence type="ECO:0000313" key="2">
    <source>
        <dbReference type="Proteomes" id="UP000000536"/>
    </source>
</evidence>
<dbReference type="STRING" id="69014.TK1025"/>